<organism evidence="7 8">
    <name type="scientific">Callorhinchus milii</name>
    <name type="common">Ghost shark</name>
    <dbReference type="NCBI Taxonomy" id="7868"/>
    <lineage>
        <taxon>Eukaryota</taxon>
        <taxon>Metazoa</taxon>
        <taxon>Chordata</taxon>
        <taxon>Craniata</taxon>
        <taxon>Vertebrata</taxon>
        <taxon>Chondrichthyes</taxon>
        <taxon>Holocephali</taxon>
        <taxon>Chimaeriformes</taxon>
        <taxon>Callorhinchidae</taxon>
        <taxon>Callorhinchus</taxon>
    </lineage>
</organism>
<sequence>MQDLKMDKEGLGLVVEAEFQRLGRTDTTPDFQTSYWVTCNCFTVSDGEMQEVGVGLYPSVSLLNHSCDPNCVIVFEGKQLLLHAVRHIQAEEELTVSYIDVMATSQERQKQLEKQYFFTCDCHRCETRHKDTEMLAGEEESWKELKASVPKVEELQSAKDWEQMVAVCQATLDKDRALPDNNLYVLKMLDLGMDGCIHLARWEDALQYGARTLRPFQLYYSGPHPVRGVQLMKVGKLQYHQGMLSQALDTLKQAFDILKVTHGKEHSLSQSLQQLLGECEVELSSAQG</sequence>
<dbReference type="PANTHER" id="PTHR12197">
    <property type="entry name" value="HISTONE-LYSINE N-METHYLTRANSFERASE SMYD"/>
    <property type="match status" value="1"/>
</dbReference>
<keyword evidence="4" id="KW-0949">S-adenosyl-L-methionine</keyword>
<evidence type="ECO:0000313" key="8">
    <source>
        <dbReference type="Proteomes" id="UP000314986"/>
    </source>
</evidence>
<feature type="domain" description="SET" evidence="6">
    <location>
        <begin position="1"/>
        <end position="99"/>
    </location>
</feature>
<dbReference type="OMA" id="EECEAMM"/>
<dbReference type="GO" id="GO:0005634">
    <property type="term" value="C:nucleus"/>
    <property type="evidence" value="ECO:0007669"/>
    <property type="project" value="TreeGrafter"/>
</dbReference>
<dbReference type="Gene3D" id="1.25.40.970">
    <property type="match status" value="1"/>
</dbReference>
<evidence type="ECO:0000313" key="7">
    <source>
        <dbReference type="Ensembl" id="ENSCMIP00000046258.1"/>
    </source>
</evidence>
<keyword evidence="2" id="KW-0489">Methyltransferase</keyword>
<keyword evidence="3" id="KW-0808">Transferase</keyword>
<dbReference type="Ensembl" id="ENSCMIT00000046918.1">
    <property type="protein sequence ID" value="ENSCMIP00000046258.1"/>
    <property type="gene ID" value="ENSCMIG00000019029.1"/>
</dbReference>
<evidence type="ECO:0000256" key="5">
    <source>
        <dbReference type="ARBA" id="ARBA00047571"/>
    </source>
</evidence>
<proteinExistence type="predicted"/>
<dbReference type="InterPro" id="IPR011990">
    <property type="entry name" value="TPR-like_helical_dom_sf"/>
</dbReference>
<dbReference type="Gene3D" id="1.25.40.10">
    <property type="entry name" value="Tetratricopeptide repeat domain"/>
    <property type="match status" value="1"/>
</dbReference>
<dbReference type="InterPro" id="IPR001214">
    <property type="entry name" value="SET_dom"/>
</dbReference>
<keyword evidence="8" id="KW-1185">Reference proteome</keyword>
<dbReference type="STRING" id="7868.ENSCMIP00000046258"/>
<dbReference type="GO" id="GO:0032259">
    <property type="term" value="P:methylation"/>
    <property type="evidence" value="ECO:0007669"/>
    <property type="project" value="UniProtKB-KW"/>
</dbReference>
<dbReference type="InterPro" id="IPR046341">
    <property type="entry name" value="SET_dom_sf"/>
</dbReference>
<comment type="catalytic activity">
    <reaction evidence="5">
        <text>L-lysyl(4)-[histone H3] + 3 S-adenosyl-L-methionine = N(6),N(6),N(6)-trimethyl-L-lysyl(4)-[histone H3] + 3 S-adenosyl-L-homocysteine + 3 H(+)</text>
        <dbReference type="Rhea" id="RHEA:60260"/>
        <dbReference type="Rhea" id="RHEA-COMP:15537"/>
        <dbReference type="Rhea" id="RHEA-COMP:15547"/>
        <dbReference type="ChEBI" id="CHEBI:15378"/>
        <dbReference type="ChEBI" id="CHEBI:29969"/>
        <dbReference type="ChEBI" id="CHEBI:57856"/>
        <dbReference type="ChEBI" id="CHEBI:59789"/>
        <dbReference type="ChEBI" id="CHEBI:61961"/>
        <dbReference type="EC" id="2.1.1.354"/>
    </reaction>
</comment>
<evidence type="ECO:0000256" key="4">
    <source>
        <dbReference type="ARBA" id="ARBA00022691"/>
    </source>
</evidence>
<accession>A0A4W3K530</accession>
<reference evidence="7" key="4">
    <citation type="submission" date="2025-08" db="UniProtKB">
        <authorList>
            <consortium name="Ensembl"/>
        </authorList>
    </citation>
    <scope>IDENTIFICATION</scope>
</reference>
<evidence type="ECO:0000259" key="6">
    <source>
        <dbReference type="PROSITE" id="PS50280"/>
    </source>
</evidence>
<dbReference type="InParanoid" id="A0A4W3K530"/>
<protein>
    <recommendedName>
        <fullName evidence="1">[histone H3]-lysine(4) N-trimethyltransferase</fullName>
        <ecNumber evidence="1">2.1.1.354</ecNumber>
    </recommendedName>
</protein>
<evidence type="ECO:0000256" key="2">
    <source>
        <dbReference type="ARBA" id="ARBA00022603"/>
    </source>
</evidence>
<dbReference type="Proteomes" id="UP000314986">
    <property type="component" value="Unassembled WGS sequence"/>
</dbReference>
<reference evidence="8" key="3">
    <citation type="journal article" date="2014" name="Nature">
        <title>Elephant shark genome provides unique insights into gnathostome evolution.</title>
        <authorList>
            <consortium name="International Elephant Shark Genome Sequencing Consortium"/>
            <person name="Venkatesh B."/>
            <person name="Lee A.P."/>
            <person name="Ravi V."/>
            <person name="Maurya A.K."/>
            <person name="Lian M.M."/>
            <person name="Swann J.B."/>
            <person name="Ohta Y."/>
            <person name="Flajnik M.F."/>
            <person name="Sutoh Y."/>
            <person name="Kasahara M."/>
            <person name="Hoon S."/>
            <person name="Gangu V."/>
            <person name="Roy S.W."/>
            <person name="Irimia M."/>
            <person name="Korzh V."/>
            <person name="Kondrychyn I."/>
            <person name="Lim Z.W."/>
            <person name="Tay B.H."/>
            <person name="Tohari S."/>
            <person name="Kong K.W."/>
            <person name="Ho S."/>
            <person name="Lorente-Galdos B."/>
            <person name="Quilez J."/>
            <person name="Marques-Bonet T."/>
            <person name="Raney B.J."/>
            <person name="Ingham P.W."/>
            <person name="Tay A."/>
            <person name="Hillier L.W."/>
            <person name="Minx P."/>
            <person name="Boehm T."/>
            <person name="Wilson R.K."/>
            <person name="Brenner S."/>
            <person name="Warren W.C."/>
        </authorList>
    </citation>
    <scope>NUCLEOTIDE SEQUENCE [LARGE SCALE GENOMIC DNA]</scope>
</reference>
<dbReference type="Pfam" id="PF00856">
    <property type="entry name" value="SET"/>
    <property type="match status" value="1"/>
</dbReference>
<reference evidence="8" key="2">
    <citation type="journal article" date="2007" name="PLoS Biol.">
        <title>Survey sequencing and comparative analysis of the elephant shark (Callorhinchus milii) genome.</title>
        <authorList>
            <person name="Venkatesh B."/>
            <person name="Kirkness E.F."/>
            <person name="Loh Y.H."/>
            <person name="Halpern A.L."/>
            <person name="Lee A.P."/>
            <person name="Johnson J."/>
            <person name="Dandona N."/>
            <person name="Viswanathan L.D."/>
            <person name="Tay A."/>
            <person name="Venter J.C."/>
            <person name="Strausberg R.L."/>
            <person name="Brenner S."/>
        </authorList>
    </citation>
    <scope>NUCLEOTIDE SEQUENCE [LARGE SCALE GENOMIC DNA]</scope>
</reference>
<dbReference type="InterPro" id="IPR050869">
    <property type="entry name" value="H3K4_H4K5_MeTrfase"/>
</dbReference>
<dbReference type="PANTHER" id="PTHR12197:SF288">
    <property type="entry name" value="HISTONE-LYSINE N-METHYLTRANSFERASE SMYD3"/>
    <property type="match status" value="1"/>
</dbReference>
<reference evidence="7" key="5">
    <citation type="submission" date="2025-09" db="UniProtKB">
        <authorList>
            <consortium name="Ensembl"/>
        </authorList>
    </citation>
    <scope>IDENTIFICATION</scope>
</reference>
<dbReference type="AlphaFoldDB" id="A0A4W3K530"/>
<evidence type="ECO:0000256" key="3">
    <source>
        <dbReference type="ARBA" id="ARBA00022679"/>
    </source>
</evidence>
<dbReference type="GO" id="GO:0140999">
    <property type="term" value="F:histone H3K4 trimethyltransferase activity"/>
    <property type="evidence" value="ECO:0007669"/>
    <property type="project" value="UniProtKB-EC"/>
</dbReference>
<evidence type="ECO:0000256" key="1">
    <source>
        <dbReference type="ARBA" id="ARBA00012182"/>
    </source>
</evidence>
<reference evidence="8" key="1">
    <citation type="journal article" date="2006" name="Science">
        <title>Ancient noncoding elements conserved in the human genome.</title>
        <authorList>
            <person name="Venkatesh B."/>
            <person name="Kirkness E.F."/>
            <person name="Loh Y.H."/>
            <person name="Halpern A.L."/>
            <person name="Lee A.P."/>
            <person name="Johnson J."/>
            <person name="Dandona N."/>
            <person name="Viswanathan L.D."/>
            <person name="Tay A."/>
            <person name="Venter J.C."/>
            <person name="Strausberg R.L."/>
            <person name="Brenner S."/>
        </authorList>
    </citation>
    <scope>NUCLEOTIDE SEQUENCE [LARGE SCALE GENOMIC DNA]</scope>
</reference>
<name>A0A4W3K530_CALMI</name>
<dbReference type="EC" id="2.1.1.354" evidence="1"/>
<dbReference type="FunFam" id="2.170.270.10:FF:000013">
    <property type="entry name" value="Histone-lysine N-methyltransferase SMYD1 isoform 1"/>
    <property type="match status" value="1"/>
</dbReference>
<dbReference type="PROSITE" id="PS50280">
    <property type="entry name" value="SET"/>
    <property type="match status" value="1"/>
</dbReference>
<dbReference type="Gene3D" id="2.170.270.10">
    <property type="entry name" value="SET domain"/>
    <property type="match status" value="1"/>
</dbReference>
<dbReference type="SUPFAM" id="SSF82199">
    <property type="entry name" value="SET domain"/>
    <property type="match status" value="1"/>
</dbReference>
<dbReference type="GeneTree" id="ENSGT00940000156766"/>